<proteinExistence type="predicted"/>
<evidence type="ECO:0000313" key="4">
    <source>
        <dbReference type="EMBL" id="CCH85589.1"/>
    </source>
</evidence>
<keyword evidence="5" id="KW-1185">Reference proteome</keyword>
<dbReference type="OMA" id="RLANPMV"/>
<name>I4EQC6_MODI5</name>
<accession>I4EQC6</accession>
<dbReference type="HOGENOM" id="CLU_072253_0_0_11"/>
<evidence type="ECO:0000313" key="5">
    <source>
        <dbReference type="Proteomes" id="UP000006461"/>
    </source>
</evidence>
<dbReference type="KEGG" id="mmar:MODMU_0117"/>
<sequence length="308" mass="33311">MTASPVVPEHDLLVVDSDEQLRSAAAAFLDEGRDAGDLMRASVPGWLVDELAPALPEVSFAAAEKAVWRREPDLIGSIRKAATECAPRRYRLLGLVTAPEGRAWDERRRCEAITNMAYDGQAVSILCLYDRRTAPDGALAAAAATHPYLRTLDGRQVNPGYRDPRAYLDGLDVPEEPVQRTSPVLAVDAAPSLPQLRHQLGAALRGRAGDRDVEEDFHLAVSEIAANAFRHGTPPVSARLWATPDRLVCTITDSGTSFRDATAGYQPAHGDDLSRGGMGLWLARKLCDHVDLVRGPGGLTVRLVTALR</sequence>
<dbReference type="PANTHER" id="PTHR35526:SF3">
    <property type="entry name" value="ANTI-SIGMA-F FACTOR RSBW"/>
    <property type="match status" value="1"/>
</dbReference>
<reference evidence="4 5" key="1">
    <citation type="journal article" date="2012" name="J. Bacteriol.">
        <title>Genome Sequence of Radiation-Resistant Modestobacter marinus Strain BC501, a Representative Actinobacterium That Thrives on Calcareous Stone Surfaces.</title>
        <authorList>
            <person name="Normand P."/>
            <person name="Gury J."/>
            <person name="Pujic P."/>
            <person name="Chouaia B."/>
            <person name="Crotti E."/>
            <person name="Brusetti L."/>
            <person name="Daffonchio D."/>
            <person name="Vacherie B."/>
            <person name="Barbe V."/>
            <person name="Medigue C."/>
            <person name="Calteau A."/>
            <person name="Ghodhbane-Gtari F."/>
            <person name="Essoussi I."/>
            <person name="Nouioui I."/>
            <person name="Abbassi-Ghozzi I."/>
            <person name="Gtari M."/>
        </authorList>
    </citation>
    <scope>NUCLEOTIDE SEQUENCE [LARGE SCALE GENOMIC DNA]</scope>
    <source>
        <strain evidence="5">BC 501</strain>
    </source>
</reference>
<dbReference type="SUPFAM" id="SSF55874">
    <property type="entry name" value="ATPase domain of HSP90 chaperone/DNA topoisomerase II/histidine kinase"/>
    <property type="match status" value="1"/>
</dbReference>
<protein>
    <submittedName>
        <fullName evidence="4">Anti-sigma regulatory factor, serine/threonine protein kinase</fullName>
    </submittedName>
</protein>
<dbReference type="Proteomes" id="UP000006461">
    <property type="component" value="Chromosome"/>
</dbReference>
<gene>
    <name evidence="4" type="ordered locus">MODMU_0117</name>
</gene>
<feature type="domain" description="MEDS" evidence="3">
    <location>
        <begin position="10"/>
        <end position="147"/>
    </location>
</feature>
<dbReference type="GO" id="GO:0004674">
    <property type="term" value="F:protein serine/threonine kinase activity"/>
    <property type="evidence" value="ECO:0007669"/>
    <property type="project" value="UniProtKB-KW"/>
</dbReference>
<dbReference type="eggNOG" id="COG2172">
    <property type="taxonomic scope" value="Bacteria"/>
</dbReference>
<organism evidence="4 5">
    <name type="scientific">Modestobacter italicus (strain DSM 44449 / CECT 9708 / BC 501)</name>
    <dbReference type="NCBI Taxonomy" id="2732864"/>
    <lineage>
        <taxon>Bacteria</taxon>
        <taxon>Bacillati</taxon>
        <taxon>Actinomycetota</taxon>
        <taxon>Actinomycetes</taxon>
        <taxon>Geodermatophilales</taxon>
        <taxon>Geodermatophilaceae</taxon>
        <taxon>Modestobacter</taxon>
    </lineage>
</organism>
<evidence type="ECO:0000259" key="3">
    <source>
        <dbReference type="Pfam" id="PF14417"/>
    </source>
</evidence>
<evidence type="ECO:0000256" key="1">
    <source>
        <dbReference type="ARBA" id="ARBA00022527"/>
    </source>
</evidence>
<dbReference type="Gene3D" id="3.30.565.10">
    <property type="entry name" value="Histidine kinase-like ATPase, C-terminal domain"/>
    <property type="match status" value="1"/>
</dbReference>
<keyword evidence="1 4" id="KW-0723">Serine/threonine-protein kinase</keyword>
<dbReference type="PANTHER" id="PTHR35526">
    <property type="entry name" value="ANTI-SIGMA-F FACTOR RSBW-RELATED"/>
    <property type="match status" value="1"/>
</dbReference>
<dbReference type="InterPro" id="IPR036890">
    <property type="entry name" value="HATPase_C_sf"/>
</dbReference>
<dbReference type="OrthoDB" id="4088450at2"/>
<dbReference type="InterPro" id="IPR003594">
    <property type="entry name" value="HATPase_dom"/>
</dbReference>
<evidence type="ECO:0000259" key="2">
    <source>
        <dbReference type="Pfam" id="PF13581"/>
    </source>
</evidence>
<dbReference type="NCBIfam" id="NF041045">
    <property type="entry name" value="RsbA_anti_sig"/>
    <property type="match status" value="1"/>
</dbReference>
<dbReference type="CDD" id="cd16936">
    <property type="entry name" value="HATPase_RsbW-like"/>
    <property type="match status" value="1"/>
</dbReference>
<dbReference type="InterPro" id="IPR025847">
    <property type="entry name" value="MEDS_domain"/>
</dbReference>
<keyword evidence="1 4" id="KW-0418">Kinase</keyword>
<dbReference type="EMBL" id="FO203431">
    <property type="protein sequence ID" value="CCH85589.1"/>
    <property type="molecule type" value="Genomic_DNA"/>
</dbReference>
<dbReference type="InterPro" id="IPR047718">
    <property type="entry name" value="RsbA-like_anti_sig"/>
</dbReference>
<feature type="domain" description="Histidine kinase/HSP90-like ATPase" evidence="2">
    <location>
        <begin position="192"/>
        <end position="304"/>
    </location>
</feature>
<dbReference type="AlphaFoldDB" id="I4EQC6"/>
<dbReference type="STRING" id="477641.MODMU_0117"/>
<dbReference type="Pfam" id="PF14417">
    <property type="entry name" value="MEDS"/>
    <property type="match status" value="1"/>
</dbReference>
<keyword evidence="1 4" id="KW-0808">Transferase</keyword>
<dbReference type="InterPro" id="IPR050267">
    <property type="entry name" value="Anti-sigma-factor_SerPK"/>
</dbReference>
<dbReference type="Pfam" id="PF13581">
    <property type="entry name" value="HATPase_c_2"/>
    <property type="match status" value="1"/>
</dbReference>